<evidence type="ECO:0008006" key="4">
    <source>
        <dbReference type="Google" id="ProtNLM"/>
    </source>
</evidence>
<sequence>MSRRGRKASLPPADHRRPESLHPDGLVVRHANATGHVKEYDFSALPGEASLRHSLARLFAARCDGAWTRHATSKVKYTHVALFARFLSQQEHPPRDLDELTAALLKRWWQASKATNSGRSRFRTVTALLRDDARLQAGPVAEELARRIGQLPSSRQSFSDADFDQVKGTARQMFRAALLRIEDNARHLERWRGGEYAAGSLEWEVGEALDILAGTGTLPHTRGPSGQASLVGRYKRVLGGVRSEVTWQRLFLSRAEATALGVLLMAEYGWNLSVIDRAVTPRAVPDPGSDGHPTYRIPLEKHRRGAGRYYETENVTDSGAGSPGRLITQALQATRFARALAAELVPGTDYFLAWRTHRPDKITADRDRPPAAGPIRFGISADDAKGWGKDAGLGGSPFQRGRRTVLAVEQGERAQHSQDTHDRIYVLPDQRVQAAAVPVIAAGAASAVRRARAAVRLVAELSQTRDPVHAETATADCSDTIGSPVPAADGGCGASFLMCLACSNARVHADHHPRLAHLHQALDHLRSVLPTTAWARDWGDAHARLEDLKNKIGEGGWQHALARTTSTDREIVDHLLTGDLNP</sequence>
<dbReference type="RefSeq" id="WP_390320597.1">
    <property type="nucleotide sequence ID" value="NZ_JBHSPB010000024.1"/>
</dbReference>
<name>A0ABW0Z8J6_9ACTN</name>
<reference evidence="3" key="1">
    <citation type="journal article" date="2019" name="Int. J. Syst. Evol. Microbiol.">
        <title>The Global Catalogue of Microorganisms (GCM) 10K type strain sequencing project: providing services to taxonomists for standard genome sequencing and annotation.</title>
        <authorList>
            <consortium name="The Broad Institute Genomics Platform"/>
            <consortium name="The Broad Institute Genome Sequencing Center for Infectious Disease"/>
            <person name="Wu L."/>
            <person name="Ma J."/>
        </authorList>
    </citation>
    <scope>NUCLEOTIDE SEQUENCE [LARGE SCALE GENOMIC DNA]</scope>
    <source>
        <strain evidence="3">CGMCC 4.7304</strain>
    </source>
</reference>
<dbReference type="EMBL" id="JBHSPB010000024">
    <property type="protein sequence ID" value="MFC5724162.1"/>
    <property type="molecule type" value="Genomic_DNA"/>
</dbReference>
<accession>A0ABW0Z8J6</accession>
<evidence type="ECO:0000313" key="3">
    <source>
        <dbReference type="Proteomes" id="UP001596083"/>
    </source>
</evidence>
<feature type="region of interest" description="Disordered" evidence="1">
    <location>
        <begin position="1"/>
        <end position="23"/>
    </location>
</feature>
<feature type="compositionally biased region" description="Basic and acidic residues" evidence="1">
    <location>
        <begin position="13"/>
        <end position="22"/>
    </location>
</feature>
<keyword evidence="3" id="KW-1185">Reference proteome</keyword>
<proteinExistence type="predicted"/>
<gene>
    <name evidence="2" type="ORF">ACFP1Z_28745</name>
</gene>
<comment type="caution">
    <text evidence="2">The sequence shown here is derived from an EMBL/GenBank/DDBJ whole genome shotgun (WGS) entry which is preliminary data.</text>
</comment>
<dbReference type="Proteomes" id="UP001596083">
    <property type="component" value="Unassembled WGS sequence"/>
</dbReference>
<protein>
    <recommendedName>
        <fullName evidence="4">Integrase</fullName>
    </recommendedName>
</protein>
<evidence type="ECO:0000313" key="2">
    <source>
        <dbReference type="EMBL" id="MFC5724162.1"/>
    </source>
</evidence>
<evidence type="ECO:0000256" key="1">
    <source>
        <dbReference type="SAM" id="MobiDB-lite"/>
    </source>
</evidence>
<organism evidence="2 3">
    <name type="scientific">Streptomyces gamaensis</name>
    <dbReference type="NCBI Taxonomy" id="1763542"/>
    <lineage>
        <taxon>Bacteria</taxon>
        <taxon>Bacillati</taxon>
        <taxon>Actinomycetota</taxon>
        <taxon>Actinomycetes</taxon>
        <taxon>Kitasatosporales</taxon>
        <taxon>Streptomycetaceae</taxon>
        <taxon>Streptomyces</taxon>
    </lineage>
</organism>